<dbReference type="EMBL" id="JARJCM010000118">
    <property type="protein sequence ID" value="KAJ7027855.1"/>
    <property type="molecule type" value="Genomic_DNA"/>
</dbReference>
<dbReference type="AlphaFoldDB" id="A0AAD6SI18"/>
<evidence type="ECO:0000313" key="2">
    <source>
        <dbReference type="EMBL" id="KAJ7027855.1"/>
    </source>
</evidence>
<feature type="region of interest" description="Disordered" evidence="1">
    <location>
        <begin position="157"/>
        <end position="191"/>
    </location>
</feature>
<proteinExistence type="predicted"/>
<organism evidence="2 3">
    <name type="scientific">Mycena alexandri</name>
    <dbReference type="NCBI Taxonomy" id="1745969"/>
    <lineage>
        <taxon>Eukaryota</taxon>
        <taxon>Fungi</taxon>
        <taxon>Dikarya</taxon>
        <taxon>Basidiomycota</taxon>
        <taxon>Agaricomycotina</taxon>
        <taxon>Agaricomycetes</taxon>
        <taxon>Agaricomycetidae</taxon>
        <taxon>Agaricales</taxon>
        <taxon>Marasmiineae</taxon>
        <taxon>Mycenaceae</taxon>
        <taxon>Mycena</taxon>
    </lineage>
</organism>
<evidence type="ECO:0000256" key="1">
    <source>
        <dbReference type="SAM" id="MobiDB-lite"/>
    </source>
</evidence>
<accession>A0AAD6SI18</accession>
<gene>
    <name evidence="2" type="ORF">C8F04DRAFT_71439</name>
</gene>
<keyword evidence="3" id="KW-1185">Reference proteome</keyword>
<feature type="compositionally biased region" description="Basic and acidic residues" evidence="1">
    <location>
        <begin position="173"/>
        <end position="189"/>
    </location>
</feature>
<feature type="region of interest" description="Disordered" evidence="1">
    <location>
        <begin position="48"/>
        <end position="122"/>
    </location>
</feature>
<dbReference type="Proteomes" id="UP001218188">
    <property type="component" value="Unassembled WGS sequence"/>
</dbReference>
<comment type="caution">
    <text evidence="2">The sequence shown here is derived from an EMBL/GenBank/DDBJ whole genome shotgun (WGS) entry which is preliminary data.</text>
</comment>
<name>A0AAD6SI18_9AGAR</name>
<sequence>MRWVTCSDERRLLPRSLIVRHARWISKSVSEQFAVPVSKYLLDDQFDPTKIEPPLQPRDPSKAATPTRKPLTPIQSPACREEFGVIPPKPNALKRSLDSENCDQSSIELDSRPLKRARTQPPQPLAAIRSLASPTLVGIIQPSAPIPIFPTRAGPTKLFYPSPANSSPPQPDSRADPTPRADKPLHHSDLTTLKPNTSAIAFPRIDFTALEPIRAVSVLSFPRPQRAGRTAHTRSNMNAADTPHLIEVTAYNPPRPSIVALLRTPRADACLFEVSETYREKVFSCVNIMTP</sequence>
<reference evidence="2" key="1">
    <citation type="submission" date="2023-03" db="EMBL/GenBank/DDBJ databases">
        <title>Massive genome expansion in bonnet fungi (Mycena s.s.) driven by repeated elements and novel gene families across ecological guilds.</title>
        <authorList>
            <consortium name="Lawrence Berkeley National Laboratory"/>
            <person name="Harder C.B."/>
            <person name="Miyauchi S."/>
            <person name="Viragh M."/>
            <person name="Kuo A."/>
            <person name="Thoen E."/>
            <person name="Andreopoulos B."/>
            <person name="Lu D."/>
            <person name="Skrede I."/>
            <person name="Drula E."/>
            <person name="Henrissat B."/>
            <person name="Morin E."/>
            <person name="Kohler A."/>
            <person name="Barry K."/>
            <person name="LaButti K."/>
            <person name="Morin E."/>
            <person name="Salamov A."/>
            <person name="Lipzen A."/>
            <person name="Mereny Z."/>
            <person name="Hegedus B."/>
            <person name="Baldrian P."/>
            <person name="Stursova M."/>
            <person name="Weitz H."/>
            <person name="Taylor A."/>
            <person name="Grigoriev I.V."/>
            <person name="Nagy L.G."/>
            <person name="Martin F."/>
            <person name="Kauserud H."/>
        </authorList>
    </citation>
    <scope>NUCLEOTIDE SEQUENCE</scope>
    <source>
        <strain evidence="2">CBHHK200</strain>
    </source>
</reference>
<evidence type="ECO:0000313" key="3">
    <source>
        <dbReference type="Proteomes" id="UP001218188"/>
    </source>
</evidence>
<protein>
    <submittedName>
        <fullName evidence="2">Uncharacterized protein</fullName>
    </submittedName>
</protein>